<name>A0A1R1SC98_9ACTN</name>
<keyword evidence="3" id="KW-1185">Reference proteome</keyword>
<dbReference type="STRING" id="67365.GCA_001704635_02351"/>
<dbReference type="GO" id="GO:0006313">
    <property type="term" value="P:DNA transposition"/>
    <property type="evidence" value="ECO:0007669"/>
    <property type="project" value="InterPro"/>
</dbReference>
<dbReference type="PANTHER" id="PTHR30007:SF0">
    <property type="entry name" value="TRANSPOSASE"/>
    <property type="match status" value="1"/>
</dbReference>
<dbReference type="PANTHER" id="PTHR30007">
    <property type="entry name" value="PHP DOMAIN PROTEIN"/>
    <property type="match status" value="1"/>
</dbReference>
<dbReference type="Pfam" id="PF01609">
    <property type="entry name" value="DDE_Tnp_1"/>
    <property type="match status" value="1"/>
</dbReference>
<dbReference type="EMBL" id="ASQP01000387">
    <property type="protein sequence ID" value="OMI35852.1"/>
    <property type="molecule type" value="Genomic_DNA"/>
</dbReference>
<feature type="domain" description="Transposase IS4-like" evidence="1">
    <location>
        <begin position="2"/>
        <end position="101"/>
    </location>
</feature>
<protein>
    <submittedName>
        <fullName evidence="2">Transposase IS4 family protein</fullName>
    </submittedName>
</protein>
<evidence type="ECO:0000313" key="2">
    <source>
        <dbReference type="EMBL" id="OMI35852.1"/>
    </source>
</evidence>
<dbReference type="AlphaFoldDB" id="A0A1R1SC98"/>
<accession>A0A1R1SC98</accession>
<organism evidence="2 3">
    <name type="scientific">Streptomyces sparsogenes DSM 40356</name>
    <dbReference type="NCBI Taxonomy" id="1331668"/>
    <lineage>
        <taxon>Bacteria</taxon>
        <taxon>Bacillati</taxon>
        <taxon>Actinomycetota</taxon>
        <taxon>Actinomycetes</taxon>
        <taxon>Kitasatosporales</taxon>
        <taxon>Streptomycetaceae</taxon>
        <taxon>Streptomyces</taxon>
    </lineage>
</organism>
<dbReference type="InterPro" id="IPR002559">
    <property type="entry name" value="Transposase_11"/>
</dbReference>
<gene>
    <name evidence="2" type="ORF">SPAR_29876</name>
</gene>
<dbReference type="Proteomes" id="UP000186168">
    <property type="component" value="Unassembled WGS sequence"/>
</dbReference>
<dbReference type="GO" id="GO:0003677">
    <property type="term" value="F:DNA binding"/>
    <property type="evidence" value="ECO:0007669"/>
    <property type="project" value="InterPro"/>
</dbReference>
<dbReference type="GO" id="GO:0004803">
    <property type="term" value="F:transposase activity"/>
    <property type="evidence" value="ECO:0007669"/>
    <property type="project" value="InterPro"/>
</dbReference>
<sequence length="157" mass="17915">MVTPADLHDSAAINEVLFRLRLLHPQITIVWADTAYAGKLVDWAEQHLNLTVKPVSRPMDASGFIVLSRRWVVERSLAWLRHARRHARDYERLVQHEETLITWPRSPHGQETRPERRHLQLAKETGTSQHLTASIMPSMGPLPIQTITRCPVSGLLG</sequence>
<proteinExistence type="predicted"/>
<comment type="caution">
    <text evidence="2">The sequence shown here is derived from an EMBL/GenBank/DDBJ whole genome shotgun (WGS) entry which is preliminary data.</text>
</comment>
<reference evidence="2 3" key="1">
    <citation type="submission" date="2013-05" db="EMBL/GenBank/DDBJ databases">
        <title>Genome sequence of Streptomyces sparsogenes DSM 40356.</title>
        <authorList>
            <person name="Coyne S."/>
            <person name="Seebeck F.P."/>
        </authorList>
    </citation>
    <scope>NUCLEOTIDE SEQUENCE [LARGE SCALE GENOMIC DNA]</scope>
    <source>
        <strain evidence="2 3">DSM 40356</strain>
    </source>
</reference>
<evidence type="ECO:0000259" key="1">
    <source>
        <dbReference type="Pfam" id="PF01609"/>
    </source>
</evidence>
<evidence type="ECO:0000313" key="3">
    <source>
        <dbReference type="Proteomes" id="UP000186168"/>
    </source>
</evidence>